<dbReference type="RefSeq" id="WP_090088088.1">
    <property type="nucleotide sequence ID" value="NZ_FOMG01000001.1"/>
</dbReference>
<proteinExistence type="predicted"/>
<dbReference type="STRING" id="119641.SAMN05421842_101290"/>
<evidence type="ECO:0000313" key="2">
    <source>
        <dbReference type="Proteomes" id="UP000199263"/>
    </source>
</evidence>
<evidence type="ECO:0000313" key="1">
    <source>
        <dbReference type="EMBL" id="SFC22665.1"/>
    </source>
</evidence>
<name>A0A1I1HG27_9CLOT</name>
<organism evidence="1 2">
    <name type="scientific">Clostridium uliginosum</name>
    <dbReference type="NCBI Taxonomy" id="119641"/>
    <lineage>
        <taxon>Bacteria</taxon>
        <taxon>Bacillati</taxon>
        <taxon>Bacillota</taxon>
        <taxon>Clostridia</taxon>
        <taxon>Eubacteriales</taxon>
        <taxon>Clostridiaceae</taxon>
        <taxon>Clostridium</taxon>
    </lineage>
</organism>
<sequence>MDELKEFDKSKYKKLDVSAVTVNGKESSNTVSAEEMMESQNIVMNITVKKSGDEDALVETEDVKKDESK</sequence>
<accession>A0A1I1HG27</accession>
<protein>
    <submittedName>
        <fullName evidence="1">Uncharacterized protein</fullName>
    </submittedName>
</protein>
<gene>
    <name evidence="1" type="ORF">SAMN05421842_101290</name>
</gene>
<dbReference type="Proteomes" id="UP000199263">
    <property type="component" value="Unassembled WGS sequence"/>
</dbReference>
<dbReference type="EMBL" id="FOMG01000001">
    <property type="protein sequence ID" value="SFC22665.1"/>
    <property type="molecule type" value="Genomic_DNA"/>
</dbReference>
<dbReference type="AlphaFoldDB" id="A0A1I1HG27"/>
<keyword evidence="2" id="KW-1185">Reference proteome</keyword>
<reference evidence="1 2" key="1">
    <citation type="submission" date="2016-10" db="EMBL/GenBank/DDBJ databases">
        <authorList>
            <person name="de Groot N.N."/>
        </authorList>
    </citation>
    <scope>NUCLEOTIDE SEQUENCE [LARGE SCALE GENOMIC DNA]</scope>
    <source>
        <strain evidence="1 2">DSM 12992</strain>
    </source>
</reference>